<reference evidence="2" key="1">
    <citation type="journal article" date="2015" name="Nature">
        <title>Complex archaea that bridge the gap between prokaryotes and eukaryotes.</title>
        <authorList>
            <person name="Spang A."/>
            <person name="Saw J.H."/>
            <person name="Jorgensen S.L."/>
            <person name="Zaremba-Niedzwiedzka K."/>
            <person name="Martijn J."/>
            <person name="Lind A.E."/>
            <person name="van Eijk R."/>
            <person name="Schleper C."/>
            <person name="Guy L."/>
            <person name="Ettema T.J."/>
        </authorList>
    </citation>
    <scope>NUCLEOTIDE SEQUENCE</scope>
</reference>
<evidence type="ECO:0000313" key="2">
    <source>
        <dbReference type="EMBL" id="KKM88642.1"/>
    </source>
</evidence>
<evidence type="ECO:0000256" key="1">
    <source>
        <dbReference type="SAM" id="Phobius"/>
    </source>
</evidence>
<accession>A0A0F9P5B2</accession>
<feature type="transmembrane region" description="Helical" evidence="1">
    <location>
        <begin position="6"/>
        <end position="24"/>
    </location>
</feature>
<organism evidence="2">
    <name type="scientific">marine sediment metagenome</name>
    <dbReference type="NCBI Taxonomy" id="412755"/>
    <lineage>
        <taxon>unclassified sequences</taxon>
        <taxon>metagenomes</taxon>
        <taxon>ecological metagenomes</taxon>
    </lineage>
</organism>
<gene>
    <name evidence="2" type="ORF">LCGC14_1256690</name>
</gene>
<protein>
    <submittedName>
        <fullName evidence="2">Uncharacterized protein</fullName>
    </submittedName>
</protein>
<dbReference type="AlphaFoldDB" id="A0A0F9P5B2"/>
<comment type="caution">
    <text evidence="2">The sequence shown here is derived from an EMBL/GenBank/DDBJ whole genome shotgun (WGS) entry which is preliminary data.</text>
</comment>
<sequence>MVKQKGLLTVIGLGAVAVGGYLIYRVTKGKKPDLKNAVVHYTSIADDIPANYIVTELNIQSRLITGTADEILTALAQYKMIITIGGQIANPLYSAAVAQGLVPEITTPGQKVVKSIETAGVVIFFVAGYTASDTFAAAQDFVKQSK</sequence>
<proteinExistence type="predicted"/>
<keyword evidence="1" id="KW-0472">Membrane</keyword>
<keyword evidence="1" id="KW-0812">Transmembrane</keyword>
<dbReference type="EMBL" id="LAZR01006931">
    <property type="protein sequence ID" value="KKM88642.1"/>
    <property type="molecule type" value="Genomic_DNA"/>
</dbReference>
<name>A0A0F9P5B2_9ZZZZ</name>
<keyword evidence="1" id="KW-1133">Transmembrane helix</keyword>